<accession>A0A6J4IBA5</accession>
<sequence length="70" mass="7663">GRTRFQKRFPHARTRSLRRWPSRLRPVSNGQRGRPGRLASPASPGGPRAPPQAAEAKAEAGRRRAAGRAV</sequence>
<organism evidence="2">
    <name type="scientific">uncultured Acetobacteraceae bacterium</name>
    <dbReference type="NCBI Taxonomy" id="169975"/>
    <lineage>
        <taxon>Bacteria</taxon>
        <taxon>Pseudomonadati</taxon>
        <taxon>Pseudomonadota</taxon>
        <taxon>Alphaproteobacteria</taxon>
        <taxon>Acetobacterales</taxon>
        <taxon>Acetobacteraceae</taxon>
        <taxon>environmental samples</taxon>
    </lineage>
</organism>
<gene>
    <name evidence="2" type="ORF">AVDCRST_MAG08-1917</name>
</gene>
<dbReference type="AlphaFoldDB" id="A0A6J4IBA5"/>
<evidence type="ECO:0000256" key="1">
    <source>
        <dbReference type="SAM" id="MobiDB-lite"/>
    </source>
</evidence>
<reference evidence="2" key="1">
    <citation type="submission" date="2020-02" db="EMBL/GenBank/DDBJ databases">
        <authorList>
            <person name="Meier V. D."/>
        </authorList>
    </citation>
    <scope>NUCLEOTIDE SEQUENCE</scope>
    <source>
        <strain evidence="2">AVDCRST_MAG08</strain>
    </source>
</reference>
<proteinExistence type="predicted"/>
<feature type="compositionally biased region" description="Low complexity" evidence="1">
    <location>
        <begin position="39"/>
        <end position="55"/>
    </location>
</feature>
<evidence type="ECO:0000313" key="2">
    <source>
        <dbReference type="EMBL" id="CAA9247246.1"/>
    </source>
</evidence>
<feature type="non-terminal residue" evidence="2">
    <location>
        <position position="1"/>
    </location>
</feature>
<feature type="region of interest" description="Disordered" evidence="1">
    <location>
        <begin position="1"/>
        <end position="70"/>
    </location>
</feature>
<dbReference type="EMBL" id="CADCTG010000158">
    <property type="protein sequence ID" value="CAA9247246.1"/>
    <property type="molecule type" value="Genomic_DNA"/>
</dbReference>
<feature type="compositionally biased region" description="Basic residues" evidence="1">
    <location>
        <begin position="1"/>
        <end position="22"/>
    </location>
</feature>
<name>A0A6J4IBA5_9PROT</name>
<feature type="non-terminal residue" evidence="2">
    <location>
        <position position="70"/>
    </location>
</feature>
<protein>
    <submittedName>
        <fullName evidence="2">Uncharacterized protein</fullName>
    </submittedName>
</protein>